<protein>
    <recommendedName>
        <fullName evidence="3">Transcriptional regulator</fullName>
    </recommendedName>
</protein>
<evidence type="ECO:0008006" key="3">
    <source>
        <dbReference type="Google" id="ProtNLM"/>
    </source>
</evidence>
<evidence type="ECO:0000313" key="2">
    <source>
        <dbReference type="Proteomes" id="UP000254396"/>
    </source>
</evidence>
<comment type="caution">
    <text evidence="1">The sequence shown here is derived from an EMBL/GenBank/DDBJ whole genome shotgun (WGS) entry which is preliminary data.</text>
</comment>
<dbReference type="EMBL" id="UGIX01000001">
    <property type="protein sequence ID" value="STP64817.1"/>
    <property type="molecule type" value="Genomic_DNA"/>
</dbReference>
<dbReference type="Proteomes" id="UP000254396">
    <property type="component" value="Unassembled WGS sequence"/>
</dbReference>
<accession>A0AAX2KN15</accession>
<gene>
    <name evidence="1" type="ORF">NCTC13379_01327</name>
</gene>
<dbReference type="AlphaFoldDB" id="A0AAX2KN15"/>
<evidence type="ECO:0000313" key="1">
    <source>
        <dbReference type="EMBL" id="STP64817.1"/>
    </source>
</evidence>
<name>A0AAX2KN15_ENTFL</name>
<sequence>MKIKFLTANEVSELMNCSKAKAYGIIKELNSELKEQGMKTSAGRVNEQFFAKKFGFEHE</sequence>
<proteinExistence type="predicted"/>
<reference evidence="1 2" key="1">
    <citation type="submission" date="2018-06" db="EMBL/GenBank/DDBJ databases">
        <authorList>
            <consortium name="Pathogen Informatics"/>
            <person name="Doyle S."/>
        </authorList>
    </citation>
    <scope>NUCLEOTIDE SEQUENCE [LARGE SCALE GENOMIC DNA]</scope>
    <source>
        <strain evidence="1 2">NCTC13379</strain>
    </source>
</reference>
<dbReference type="RefSeq" id="WP_010707259.1">
    <property type="nucleotide sequence ID" value="NZ_CABGIS010000007.1"/>
</dbReference>
<organism evidence="1 2">
    <name type="scientific">Enterococcus faecalis</name>
    <name type="common">Streptococcus faecalis</name>
    <dbReference type="NCBI Taxonomy" id="1351"/>
    <lineage>
        <taxon>Bacteria</taxon>
        <taxon>Bacillati</taxon>
        <taxon>Bacillota</taxon>
        <taxon>Bacilli</taxon>
        <taxon>Lactobacillales</taxon>
        <taxon>Enterococcaceae</taxon>
        <taxon>Enterococcus</taxon>
    </lineage>
</organism>